<feature type="region of interest" description="Disordered" evidence="1">
    <location>
        <begin position="82"/>
        <end position="102"/>
    </location>
</feature>
<name>A0ABS8WNT2_DATST</name>
<evidence type="ECO:0000313" key="2">
    <source>
        <dbReference type="EMBL" id="MCE3051093.1"/>
    </source>
</evidence>
<dbReference type="EMBL" id="JACEIK010008164">
    <property type="protein sequence ID" value="MCE3051093.1"/>
    <property type="molecule type" value="Genomic_DNA"/>
</dbReference>
<evidence type="ECO:0000256" key="1">
    <source>
        <dbReference type="SAM" id="MobiDB-lite"/>
    </source>
</evidence>
<accession>A0ABS8WNT2</accession>
<sequence length="128" mass="14597">MKDLPFFGYITLGIQKAEDCLYEVKIRSSKKSELHHDAWRDRTPWNNYKQPEENEEGHPGTIGRVSNDYSCSCAHDLATKRSLTRGSSHNDPRKSNNQSQSACPPALINVYIKREKDISNPFQCKLSA</sequence>
<keyword evidence="3" id="KW-1185">Reference proteome</keyword>
<organism evidence="2 3">
    <name type="scientific">Datura stramonium</name>
    <name type="common">Jimsonweed</name>
    <name type="synonym">Common thornapple</name>
    <dbReference type="NCBI Taxonomy" id="4076"/>
    <lineage>
        <taxon>Eukaryota</taxon>
        <taxon>Viridiplantae</taxon>
        <taxon>Streptophyta</taxon>
        <taxon>Embryophyta</taxon>
        <taxon>Tracheophyta</taxon>
        <taxon>Spermatophyta</taxon>
        <taxon>Magnoliopsida</taxon>
        <taxon>eudicotyledons</taxon>
        <taxon>Gunneridae</taxon>
        <taxon>Pentapetalae</taxon>
        <taxon>asterids</taxon>
        <taxon>lamiids</taxon>
        <taxon>Solanales</taxon>
        <taxon>Solanaceae</taxon>
        <taxon>Solanoideae</taxon>
        <taxon>Datureae</taxon>
        <taxon>Datura</taxon>
    </lineage>
</organism>
<protein>
    <submittedName>
        <fullName evidence="2">Uncharacterized protein</fullName>
    </submittedName>
</protein>
<evidence type="ECO:0000313" key="3">
    <source>
        <dbReference type="Proteomes" id="UP000823775"/>
    </source>
</evidence>
<reference evidence="2 3" key="1">
    <citation type="journal article" date="2021" name="BMC Genomics">
        <title>Datura genome reveals duplications of psychoactive alkaloid biosynthetic genes and high mutation rate following tissue culture.</title>
        <authorList>
            <person name="Rajewski A."/>
            <person name="Carter-House D."/>
            <person name="Stajich J."/>
            <person name="Litt A."/>
        </authorList>
    </citation>
    <scope>NUCLEOTIDE SEQUENCE [LARGE SCALE GENOMIC DNA]</scope>
    <source>
        <strain evidence="2">AR-01</strain>
    </source>
</reference>
<dbReference type="Proteomes" id="UP000823775">
    <property type="component" value="Unassembled WGS sequence"/>
</dbReference>
<comment type="caution">
    <text evidence="2">The sequence shown here is derived from an EMBL/GenBank/DDBJ whole genome shotgun (WGS) entry which is preliminary data.</text>
</comment>
<gene>
    <name evidence="2" type="ORF">HAX54_048900</name>
</gene>
<proteinExistence type="predicted"/>
<feature type="region of interest" description="Disordered" evidence="1">
    <location>
        <begin position="42"/>
        <end position="62"/>
    </location>
</feature>